<dbReference type="GO" id="GO:0035821">
    <property type="term" value="P:modulation of process of another organism"/>
    <property type="evidence" value="ECO:0007669"/>
    <property type="project" value="UniProtKB-ARBA"/>
</dbReference>
<keyword evidence="13 23" id="KW-1015">Disulfide bond</keyword>
<evidence type="ECO:0000256" key="5">
    <source>
        <dbReference type="ARBA" id="ARBA00022692"/>
    </source>
</evidence>
<dbReference type="GO" id="GO:0016020">
    <property type="term" value="C:membrane"/>
    <property type="evidence" value="ECO:0007669"/>
    <property type="project" value="UniProtKB-SubCell"/>
</dbReference>
<dbReference type="PROSITE" id="PS50287">
    <property type="entry name" value="SRCR_2"/>
    <property type="match status" value="1"/>
</dbReference>
<evidence type="ECO:0000256" key="8">
    <source>
        <dbReference type="ARBA" id="ARBA00022825"/>
    </source>
</evidence>
<keyword evidence="9" id="KW-0735">Signal-anchor</keyword>
<evidence type="ECO:0000259" key="27">
    <source>
        <dbReference type="PROSITE" id="PS01180"/>
    </source>
</evidence>
<dbReference type="CTD" id="5651"/>
<dbReference type="Pfam" id="PF00057">
    <property type="entry name" value="Ldl_recept_a"/>
    <property type="match status" value="2"/>
</dbReference>
<feature type="compositionally biased region" description="Low complexity" evidence="25">
    <location>
        <begin position="229"/>
        <end position="249"/>
    </location>
</feature>
<evidence type="ECO:0000256" key="26">
    <source>
        <dbReference type="SAM" id="Phobius"/>
    </source>
</evidence>
<accession>A0A9F5J2S8</accession>
<evidence type="ECO:0000256" key="13">
    <source>
        <dbReference type="ARBA" id="ARBA00023157"/>
    </source>
</evidence>
<comment type="catalytic activity">
    <reaction evidence="15">
        <text>Activation of trypsinogen by selective cleavage of 6-Lys-|-Ile-7 bond.</text>
        <dbReference type="EC" id="3.4.21.9"/>
    </reaction>
</comment>
<dbReference type="SMART" id="SM00192">
    <property type="entry name" value="LDLa"/>
    <property type="match status" value="2"/>
</dbReference>
<dbReference type="PROSITE" id="PS01209">
    <property type="entry name" value="LDLRA_1"/>
    <property type="match status" value="2"/>
</dbReference>
<dbReference type="KEGG" id="pbi:103048043"/>
<dbReference type="PROSITE" id="PS00135">
    <property type="entry name" value="TRYPSIN_SER"/>
    <property type="match status" value="1"/>
</dbReference>
<dbReference type="SMART" id="SM00020">
    <property type="entry name" value="Tryp_SPc"/>
    <property type="match status" value="1"/>
</dbReference>
<dbReference type="PROSITE" id="PS01180">
    <property type="entry name" value="CUB"/>
    <property type="match status" value="2"/>
</dbReference>
<dbReference type="Gene3D" id="3.30.70.960">
    <property type="entry name" value="SEA domain"/>
    <property type="match status" value="1"/>
</dbReference>
<evidence type="ECO:0000256" key="25">
    <source>
        <dbReference type="SAM" id="MobiDB-lite"/>
    </source>
</evidence>
<feature type="disulfide bond" evidence="22">
    <location>
        <begin position="731"/>
        <end position="749"/>
    </location>
</feature>
<dbReference type="InterPro" id="IPR035914">
    <property type="entry name" value="Sperma_CUB_dom_sf"/>
</dbReference>
<evidence type="ECO:0000259" key="30">
    <source>
        <dbReference type="PROSITE" id="PS50240"/>
    </source>
</evidence>
<dbReference type="InterPro" id="IPR000998">
    <property type="entry name" value="MAM_dom"/>
</dbReference>
<feature type="domain" description="Peptidase S1" evidence="30">
    <location>
        <begin position="866"/>
        <end position="1100"/>
    </location>
</feature>
<comment type="function">
    <text evidence="16">Responsible for initiating activation of pancreatic proteolytic proenzymes (trypsin, chymotrypsin and carboxypeptidase A). It catalyzes the conversion of trypsinogen to trypsin which in turn activates other proenzymes including chymotrypsinogen, procarboxypeptidases, and proelastases.</text>
</comment>
<feature type="compositionally biased region" description="Low complexity" evidence="25">
    <location>
        <begin position="201"/>
        <end position="221"/>
    </location>
</feature>
<evidence type="ECO:0000256" key="23">
    <source>
        <dbReference type="PROSITE-ProRule" id="PRU00196"/>
    </source>
</evidence>
<evidence type="ECO:0000256" key="3">
    <source>
        <dbReference type="ARBA" id="ARBA00009931"/>
    </source>
</evidence>
<dbReference type="PROSITE" id="PS50060">
    <property type="entry name" value="MAM_2"/>
    <property type="match status" value="1"/>
</dbReference>
<dbReference type="InterPro" id="IPR036772">
    <property type="entry name" value="SRCR-like_dom_sf"/>
</dbReference>
<dbReference type="CDD" id="cd06263">
    <property type="entry name" value="MAM"/>
    <property type="match status" value="1"/>
</dbReference>
<comment type="subcellular location">
    <subcellularLocation>
        <location evidence="1">Membrane</location>
        <topology evidence="1">Single-pass type II membrane protein</topology>
    </subcellularLocation>
</comment>
<keyword evidence="11 26" id="KW-0472">Membrane</keyword>
<feature type="domain" description="CUB" evidence="27">
    <location>
        <begin position="605"/>
        <end position="715"/>
    </location>
</feature>
<dbReference type="Pfam" id="PF00629">
    <property type="entry name" value="MAM"/>
    <property type="match status" value="1"/>
</dbReference>
<dbReference type="Gene3D" id="2.60.120.290">
    <property type="entry name" value="Spermadhesin, CUB domain"/>
    <property type="match status" value="2"/>
</dbReference>
<name>A0A9F5J2S8_PYTBI</name>
<dbReference type="GeneID" id="103048043"/>
<evidence type="ECO:0000256" key="15">
    <source>
        <dbReference type="ARBA" id="ARBA00050263"/>
    </source>
</evidence>
<keyword evidence="6" id="KW-0677">Repeat</keyword>
<evidence type="ECO:0000313" key="32">
    <source>
        <dbReference type="Proteomes" id="UP000695026"/>
    </source>
</evidence>
<evidence type="ECO:0000256" key="2">
    <source>
        <dbReference type="ARBA" id="ARBA00009228"/>
    </source>
</evidence>
<evidence type="ECO:0000256" key="6">
    <source>
        <dbReference type="ARBA" id="ARBA00022737"/>
    </source>
</evidence>
<keyword evidence="32" id="KW-1185">Reference proteome</keyword>
<dbReference type="PROSITE" id="PS00420">
    <property type="entry name" value="SRCR_1"/>
    <property type="match status" value="1"/>
</dbReference>
<evidence type="ECO:0000256" key="14">
    <source>
        <dbReference type="ARBA" id="ARBA00023180"/>
    </source>
</evidence>
<dbReference type="CDD" id="cd00112">
    <property type="entry name" value="LDLa"/>
    <property type="match status" value="2"/>
</dbReference>
<feature type="disulfide bond" evidence="22">
    <location>
        <begin position="724"/>
        <end position="736"/>
    </location>
</feature>
<dbReference type="SUPFAM" id="SSF56487">
    <property type="entry name" value="SRCR-like"/>
    <property type="match status" value="1"/>
</dbReference>
<dbReference type="InterPro" id="IPR033116">
    <property type="entry name" value="TRYPSIN_SER"/>
</dbReference>
<dbReference type="InterPro" id="IPR036364">
    <property type="entry name" value="SEA_dom_sf"/>
</dbReference>
<dbReference type="Gene3D" id="2.40.10.10">
    <property type="entry name" value="Trypsin-like serine proteases"/>
    <property type="match status" value="2"/>
</dbReference>
<evidence type="ECO:0000313" key="33">
    <source>
        <dbReference type="RefSeq" id="XP_025025589.1"/>
    </source>
</evidence>
<dbReference type="FunFam" id="3.10.250.10:FF:000029">
    <property type="entry name" value="Enteropeptidase"/>
    <property type="match status" value="1"/>
</dbReference>
<evidence type="ECO:0000259" key="31">
    <source>
        <dbReference type="PROSITE" id="PS50287"/>
    </source>
</evidence>
<dbReference type="Gene3D" id="3.10.250.10">
    <property type="entry name" value="SRCR-like domain"/>
    <property type="match status" value="1"/>
</dbReference>
<evidence type="ECO:0000259" key="29">
    <source>
        <dbReference type="PROSITE" id="PS50060"/>
    </source>
</evidence>
<evidence type="ECO:0000256" key="4">
    <source>
        <dbReference type="ARBA" id="ARBA00022670"/>
    </source>
</evidence>
<dbReference type="AlphaFoldDB" id="A0A9F5J2S8"/>
<dbReference type="SMART" id="SM00137">
    <property type="entry name" value="MAM"/>
    <property type="match status" value="1"/>
</dbReference>
<dbReference type="Pfam" id="PF15494">
    <property type="entry name" value="SRCR_2"/>
    <property type="match status" value="1"/>
</dbReference>
<keyword evidence="14" id="KW-0325">Glycoprotein</keyword>
<evidence type="ECO:0000256" key="9">
    <source>
        <dbReference type="ARBA" id="ARBA00022968"/>
    </source>
</evidence>
<dbReference type="PROSITE" id="PS00134">
    <property type="entry name" value="TRYPSIN_HIS"/>
    <property type="match status" value="1"/>
</dbReference>
<evidence type="ECO:0000259" key="28">
    <source>
        <dbReference type="PROSITE" id="PS50024"/>
    </source>
</evidence>
<protein>
    <recommendedName>
        <fullName evidence="18">Enteropeptidase</fullName>
        <ecNumber evidence="17">3.4.21.9</ecNumber>
    </recommendedName>
    <alternativeName>
        <fullName evidence="21">Enterokinase</fullName>
    </alternativeName>
    <alternativeName>
        <fullName evidence="20">Serine protease 7</fullName>
    </alternativeName>
    <alternativeName>
        <fullName evidence="19">Transmembrane protease serine 15</fullName>
    </alternativeName>
</protein>
<comment type="caution">
    <text evidence="23">Lacks conserved residue(s) required for the propagation of feature annotation.</text>
</comment>
<dbReference type="GO" id="GO:0005576">
    <property type="term" value="C:extracellular region"/>
    <property type="evidence" value="ECO:0007669"/>
    <property type="project" value="UniProtKB-ARBA"/>
</dbReference>
<dbReference type="SUPFAM" id="SSF57424">
    <property type="entry name" value="LDL receptor-like module"/>
    <property type="match status" value="2"/>
</dbReference>
<dbReference type="Gene3D" id="2.60.120.200">
    <property type="match status" value="1"/>
</dbReference>
<dbReference type="FunFam" id="2.60.120.290:FF:000043">
    <property type="entry name" value="Enteropeptidase"/>
    <property type="match status" value="1"/>
</dbReference>
<dbReference type="PROSITE" id="PS50240">
    <property type="entry name" value="TRYPSIN_DOM"/>
    <property type="match status" value="1"/>
</dbReference>
<dbReference type="InterPro" id="IPR018114">
    <property type="entry name" value="TRYPSIN_HIS"/>
</dbReference>
<feature type="compositionally biased region" description="Polar residues" evidence="25">
    <location>
        <begin position="250"/>
        <end position="259"/>
    </location>
</feature>
<sequence length="1101" mass="122003">MNPKILFKKRNVPFNSYEFLLTVLFIMSLCICTVLLTFLWLFNKTTEQGANYHETEGIFTIKSGALFTPALQNKSSTAFKVLAFDVQQMVDDILYSSQLQNEYKGSKVIQFRNGSIIVQFELFFVRLVSEVKIKNELVYGIKANKSELLQTLTIDVNSIEITGLGISSTSSPLTTPGLGISSTSSPLTTPGLGISSTSNPLTTPGLGISSTSSPLTTPGLGISSTSNPLTTPGLGISSTSSPLTTPGLGISSTSSASTTPGKCLPSDELCADGVSCIRKELICDGIPNCPDGSDEYEKKCATPCDGKFILVGLSGSFHSIHYPEPYSSNLVCRWIINMENHLSIKINFTAFETQNYVDTLNIYEGVGPTKILRACIWGSNPETVYIFSDKATVEFVTDYSENLNGFNATYTALNTSELTNNEKINCTFEDGFCYWIQDLEDDSEWERINGPTFPITSGPDFDHTFGNLSGYYISTPIVPGSIPVTVQLFSLPLDPISDAFCLSFWYHMHTIHEYHLTIKIIYDHYTEKIIFQKEGNYGNNWNYGQITLNETSKFKVAFEALKKPGWDNIAIDDIGLFDGLCTENIYPEPTLVPTVPTTPLLPTDCGGPYDLWEPNTTFTSVNYPNNYPNKASCVWHLNAEKGKNIQLHFQYLDLENIYDVVEIRDGRGAESLLLAVYTGKSPVPDVFSTTHQMTVLFNTDKSGTRKGFVANFTTGYHLGMSAPCGLNYYQCRSGECIPQVHICDQSQHCKDNSDEANCVRLINGSLSSSGLVQFNIQNKWHLACADEWTEESSSSICNLLGLGSENKSSPVLFTGAGPFVEVTKTANSSFILTPRVQCFNNLVIHLRCSGKSCGKRMIAQKYRPKIVGGSDAQEGAWPWMVLLYFNSMPTCGASLINNEWLVTAAHCVYGRNLKPSQWKAVLGLHTNLSLRYPQTVTQEIDQIIINPHYNKRTKDSDIALMHLQFRLNYTDYIQPICFPEKNKQFLPGTKCSIAGWGKTTHQGSIASILQEAEVPLITHQKCKQLMPEYNITENMICAGYDEGGIDSCQGDSGGPLMCQENKKWFLVGVTSFGYKCALPYRPGIYVDVLKFVDWIKNTINY</sequence>
<dbReference type="Pfam" id="PF00431">
    <property type="entry name" value="CUB"/>
    <property type="match status" value="2"/>
</dbReference>
<dbReference type="InterPro" id="IPR000082">
    <property type="entry name" value="SEA_dom"/>
</dbReference>
<dbReference type="EC" id="3.4.21.9" evidence="17"/>
<dbReference type="Gene3D" id="4.10.400.10">
    <property type="entry name" value="Low-density Lipoprotein Receptor"/>
    <property type="match status" value="2"/>
</dbReference>
<organism evidence="32 33">
    <name type="scientific">Python bivittatus</name>
    <name type="common">Burmese python</name>
    <name type="synonym">Python molurus bivittatus</name>
    <dbReference type="NCBI Taxonomy" id="176946"/>
    <lineage>
        <taxon>Eukaryota</taxon>
        <taxon>Metazoa</taxon>
        <taxon>Chordata</taxon>
        <taxon>Craniata</taxon>
        <taxon>Vertebrata</taxon>
        <taxon>Euteleostomi</taxon>
        <taxon>Lepidosauria</taxon>
        <taxon>Squamata</taxon>
        <taxon>Bifurcata</taxon>
        <taxon>Unidentata</taxon>
        <taxon>Episquamata</taxon>
        <taxon>Toxicofera</taxon>
        <taxon>Serpentes</taxon>
        <taxon>Henophidia</taxon>
        <taxon>Pythonidae</taxon>
        <taxon>Python</taxon>
    </lineage>
</organism>
<dbReference type="CDD" id="cd00190">
    <property type="entry name" value="Tryp_SPc"/>
    <property type="match status" value="1"/>
</dbReference>
<feature type="disulfide bond" evidence="22">
    <location>
        <begin position="743"/>
        <end position="758"/>
    </location>
</feature>
<dbReference type="CDD" id="cd00041">
    <property type="entry name" value="CUB"/>
    <property type="match status" value="2"/>
</dbReference>
<gene>
    <name evidence="33" type="primary">TMPRSS15</name>
</gene>
<dbReference type="SUPFAM" id="SSF50494">
    <property type="entry name" value="Trypsin-like serine proteases"/>
    <property type="match status" value="1"/>
</dbReference>
<dbReference type="SMART" id="SM00200">
    <property type="entry name" value="SEA"/>
    <property type="match status" value="1"/>
</dbReference>
<dbReference type="OMA" id="THGICNG"/>
<dbReference type="PANTHER" id="PTHR24252">
    <property type="entry name" value="ACROSIN-RELATED"/>
    <property type="match status" value="1"/>
</dbReference>
<dbReference type="FunFam" id="2.40.10.10:FF:000003">
    <property type="entry name" value="Transmembrane serine protease 3"/>
    <property type="match status" value="1"/>
</dbReference>
<dbReference type="FunFam" id="2.60.120.200:FF:000128">
    <property type="entry name" value="enteropeptidase isoform X2"/>
    <property type="match status" value="1"/>
</dbReference>
<feature type="region of interest" description="Disordered" evidence="25">
    <location>
        <begin position="177"/>
        <end position="259"/>
    </location>
</feature>
<dbReference type="InterPro" id="IPR023415">
    <property type="entry name" value="LDLR_class-A_CS"/>
</dbReference>
<feature type="domain" description="SEA" evidence="28">
    <location>
        <begin position="51"/>
        <end position="166"/>
    </location>
</feature>
<dbReference type="FunFam" id="2.60.120.290:FF:000038">
    <property type="entry name" value="enteropeptidase isoform X2"/>
    <property type="match status" value="1"/>
</dbReference>
<dbReference type="PANTHER" id="PTHR24252:SF16">
    <property type="entry name" value="TRANSMEMBRANE SERINE PROTEASE 15"/>
    <property type="match status" value="1"/>
</dbReference>
<evidence type="ECO:0000256" key="11">
    <source>
        <dbReference type="ARBA" id="ARBA00023136"/>
    </source>
</evidence>
<evidence type="ECO:0000256" key="1">
    <source>
        <dbReference type="ARBA" id="ARBA00004606"/>
    </source>
</evidence>
<feature type="domain" description="SRCR" evidence="31">
    <location>
        <begin position="759"/>
        <end position="869"/>
    </location>
</feature>
<dbReference type="SMART" id="SM00042">
    <property type="entry name" value="CUB"/>
    <property type="match status" value="2"/>
</dbReference>
<dbReference type="SMART" id="SM00202">
    <property type="entry name" value="SR"/>
    <property type="match status" value="1"/>
</dbReference>
<dbReference type="PROSITE" id="PS50068">
    <property type="entry name" value="LDLRA_2"/>
    <property type="match status" value="2"/>
</dbReference>
<evidence type="ECO:0000256" key="24">
    <source>
        <dbReference type="RuleBase" id="RU363034"/>
    </source>
</evidence>
<evidence type="ECO:0000256" key="18">
    <source>
        <dbReference type="ARBA" id="ARBA00071195"/>
    </source>
</evidence>
<dbReference type="InterPro" id="IPR036055">
    <property type="entry name" value="LDL_receptor-like_sf"/>
</dbReference>
<feature type="transmembrane region" description="Helical" evidence="26">
    <location>
        <begin position="20"/>
        <end position="42"/>
    </location>
</feature>
<evidence type="ECO:0000256" key="7">
    <source>
        <dbReference type="ARBA" id="ARBA00022801"/>
    </source>
</evidence>
<evidence type="ECO:0000256" key="12">
    <source>
        <dbReference type="ARBA" id="ARBA00023145"/>
    </source>
</evidence>
<dbReference type="InterPro" id="IPR013320">
    <property type="entry name" value="ConA-like_dom_sf"/>
</dbReference>
<dbReference type="InterPro" id="IPR001190">
    <property type="entry name" value="SRCR"/>
</dbReference>
<evidence type="ECO:0000256" key="16">
    <source>
        <dbReference type="ARBA" id="ARBA00059176"/>
    </source>
</evidence>
<dbReference type="GO" id="GO:0006508">
    <property type="term" value="P:proteolysis"/>
    <property type="evidence" value="ECO:0007669"/>
    <property type="project" value="UniProtKB-KW"/>
</dbReference>
<dbReference type="RefSeq" id="XP_025025589.1">
    <property type="nucleotide sequence ID" value="XM_025169821.1"/>
</dbReference>
<dbReference type="PROSITE" id="PS50024">
    <property type="entry name" value="SEA"/>
    <property type="match status" value="1"/>
</dbReference>
<dbReference type="SUPFAM" id="SSF49899">
    <property type="entry name" value="Concanavalin A-like lectins/glucanases"/>
    <property type="match status" value="1"/>
</dbReference>
<proteinExistence type="inferred from homology"/>
<dbReference type="SUPFAM" id="SSF82671">
    <property type="entry name" value="SEA domain"/>
    <property type="match status" value="1"/>
</dbReference>
<dbReference type="InterPro" id="IPR000859">
    <property type="entry name" value="CUB_dom"/>
</dbReference>
<keyword evidence="8 24" id="KW-0720">Serine protease</keyword>
<feature type="compositionally biased region" description="Low complexity" evidence="25">
    <location>
        <begin position="177"/>
        <end position="193"/>
    </location>
</feature>
<feature type="disulfide bond" evidence="23">
    <location>
        <begin position="838"/>
        <end position="848"/>
    </location>
</feature>
<dbReference type="Pfam" id="PF01390">
    <property type="entry name" value="SEA"/>
    <property type="match status" value="1"/>
</dbReference>
<evidence type="ECO:0000256" key="10">
    <source>
        <dbReference type="ARBA" id="ARBA00022989"/>
    </source>
</evidence>
<dbReference type="InterPro" id="IPR001254">
    <property type="entry name" value="Trypsin_dom"/>
</dbReference>
<feature type="domain" description="MAM" evidence="29">
    <location>
        <begin position="424"/>
        <end position="583"/>
    </location>
</feature>
<dbReference type="InterPro" id="IPR009003">
    <property type="entry name" value="Peptidase_S1_PA"/>
</dbReference>
<dbReference type="PRINTS" id="PR00722">
    <property type="entry name" value="CHYMOTRYPSIN"/>
</dbReference>
<feature type="domain" description="CUB" evidence="27">
    <location>
        <begin position="304"/>
        <end position="413"/>
    </location>
</feature>
<dbReference type="OrthoDB" id="425190at2759"/>
<dbReference type="Pfam" id="PF00089">
    <property type="entry name" value="Trypsin"/>
    <property type="match status" value="1"/>
</dbReference>
<dbReference type="InterPro" id="IPR001314">
    <property type="entry name" value="Peptidase_S1A"/>
</dbReference>
<keyword evidence="10 26" id="KW-1133">Transmembrane helix</keyword>
<keyword evidence="5 26" id="KW-0812">Transmembrane</keyword>
<evidence type="ECO:0000256" key="19">
    <source>
        <dbReference type="ARBA" id="ARBA00077432"/>
    </source>
</evidence>
<dbReference type="GO" id="GO:0004252">
    <property type="term" value="F:serine-type endopeptidase activity"/>
    <property type="evidence" value="ECO:0007669"/>
    <property type="project" value="UniProtKB-EC"/>
</dbReference>
<keyword evidence="12" id="KW-0865">Zymogen</keyword>
<dbReference type="SUPFAM" id="SSF49854">
    <property type="entry name" value="Spermadhesin, CUB domain"/>
    <property type="match status" value="2"/>
</dbReference>
<dbReference type="Proteomes" id="UP000695026">
    <property type="component" value="Unplaced"/>
</dbReference>
<comment type="similarity">
    <text evidence="3">Belongs to the DMBT1 family.</text>
</comment>
<evidence type="ECO:0000256" key="17">
    <source>
        <dbReference type="ARBA" id="ARBA00066389"/>
    </source>
</evidence>
<dbReference type="FunFam" id="4.10.400.10:FF:000065">
    <property type="entry name" value="Transmembrane protease serine 7"/>
    <property type="match status" value="1"/>
</dbReference>
<dbReference type="InterPro" id="IPR043504">
    <property type="entry name" value="Peptidase_S1_PA_chymotrypsin"/>
</dbReference>
<dbReference type="InterPro" id="IPR002172">
    <property type="entry name" value="LDrepeatLR_classA_rpt"/>
</dbReference>
<evidence type="ECO:0000256" key="21">
    <source>
        <dbReference type="ARBA" id="ARBA00083664"/>
    </source>
</evidence>
<keyword evidence="4 24" id="KW-0645">Protease</keyword>
<comment type="similarity">
    <text evidence="2">Belongs to the peptidase S1 family. Snake venom subfamily.</text>
</comment>
<evidence type="ECO:0000256" key="22">
    <source>
        <dbReference type="PROSITE-ProRule" id="PRU00124"/>
    </source>
</evidence>
<evidence type="ECO:0000256" key="20">
    <source>
        <dbReference type="ARBA" id="ARBA00083085"/>
    </source>
</evidence>
<reference evidence="33" key="1">
    <citation type="submission" date="2025-08" db="UniProtKB">
        <authorList>
            <consortium name="RefSeq"/>
        </authorList>
    </citation>
    <scope>IDENTIFICATION</scope>
    <source>
        <tissue evidence="33">Liver</tissue>
    </source>
</reference>
<keyword evidence="7 24" id="KW-0378">Hydrolase</keyword>